<feature type="domain" description="DUF6534" evidence="2">
    <location>
        <begin position="165"/>
        <end position="243"/>
    </location>
</feature>
<dbReference type="InterPro" id="IPR045339">
    <property type="entry name" value="DUF6534"/>
</dbReference>
<keyword evidence="1" id="KW-0472">Membrane</keyword>
<dbReference type="AlphaFoldDB" id="A0A8K0XLG9"/>
<feature type="transmembrane region" description="Helical" evidence="1">
    <location>
        <begin position="158"/>
        <end position="178"/>
    </location>
</feature>
<feature type="transmembrane region" description="Helical" evidence="1">
    <location>
        <begin position="13"/>
        <end position="34"/>
    </location>
</feature>
<keyword evidence="1" id="KW-1133">Transmembrane helix</keyword>
<reference evidence="3" key="1">
    <citation type="journal article" date="2021" name="New Phytol.">
        <title>Evolutionary innovations through gain and loss of genes in the ectomycorrhizal Boletales.</title>
        <authorList>
            <person name="Wu G."/>
            <person name="Miyauchi S."/>
            <person name="Morin E."/>
            <person name="Kuo A."/>
            <person name="Drula E."/>
            <person name="Varga T."/>
            <person name="Kohler A."/>
            <person name="Feng B."/>
            <person name="Cao Y."/>
            <person name="Lipzen A."/>
            <person name="Daum C."/>
            <person name="Hundley H."/>
            <person name="Pangilinan J."/>
            <person name="Johnson J."/>
            <person name="Barry K."/>
            <person name="LaButti K."/>
            <person name="Ng V."/>
            <person name="Ahrendt S."/>
            <person name="Min B."/>
            <person name="Choi I.G."/>
            <person name="Park H."/>
            <person name="Plett J.M."/>
            <person name="Magnuson J."/>
            <person name="Spatafora J.W."/>
            <person name="Nagy L.G."/>
            <person name="Henrissat B."/>
            <person name="Grigoriev I.V."/>
            <person name="Yang Z.L."/>
            <person name="Xu J."/>
            <person name="Martin F.M."/>
        </authorList>
    </citation>
    <scope>NUCLEOTIDE SEQUENCE</scope>
    <source>
        <strain evidence="3">KKN 215</strain>
    </source>
</reference>
<dbReference type="PANTHER" id="PTHR40465">
    <property type="entry name" value="CHROMOSOME 1, WHOLE GENOME SHOTGUN SEQUENCE"/>
    <property type="match status" value="1"/>
</dbReference>
<organism evidence="3 4">
    <name type="scientific">Cristinia sonorae</name>
    <dbReference type="NCBI Taxonomy" id="1940300"/>
    <lineage>
        <taxon>Eukaryota</taxon>
        <taxon>Fungi</taxon>
        <taxon>Dikarya</taxon>
        <taxon>Basidiomycota</taxon>
        <taxon>Agaricomycotina</taxon>
        <taxon>Agaricomycetes</taxon>
        <taxon>Agaricomycetidae</taxon>
        <taxon>Agaricales</taxon>
        <taxon>Pleurotineae</taxon>
        <taxon>Stephanosporaceae</taxon>
        <taxon>Cristinia</taxon>
    </lineage>
</organism>
<feature type="transmembrane region" description="Helical" evidence="1">
    <location>
        <begin position="46"/>
        <end position="64"/>
    </location>
</feature>
<dbReference type="OrthoDB" id="2536347at2759"/>
<keyword evidence="4" id="KW-1185">Reference proteome</keyword>
<feature type="transmembrane region" description="Helical" evidence="1">
    <location>
        <begin position="84"/>
        <end position="105"/>
    </location>
</feature>
<evidence type="ECO:0000313" key="4">
    <source>
        <dbReference type="Proteomes" id="UP000813824"/>
    </source>
</evidence>
<evidence type="ECO:0000313" key="3">
    <source>
        <dbReference type="EMBL" id="KAH8088918.1"/>
    </source>
</evidence>
<dbReference type="Pfam" id="PF20152">
    <property type="entry name" value="DUF6534"/>
    <property type="match status" value="1"/>
</dbReference>
<comment type="caution">
    <text evidence="3">The sequence shown here is derived from an EMBL/GenBank/DDBJ whole genome shotgun (WGS) entry which is preliminary data.</text>
</comment>
<dbReference type="PANTHER" id="PTHR40465:SF1">
    <property type="entry name" value="DUF6534 DOMAIN-CONTAINING PROTEIN"/>
    <property type="match status" value="1"/>
</dbReference>
<name>A0A8K0XLG9_9AGAR</name>
<protein>
    <recommendedName>
        <fullName evidence="2">DUF6534 domain-containing protein</fullName>
    </recommendedName>
</protein>
<feature type="transmembrane region" description="Helical" evidence="1">
    <location>
        <begin position="117"/>
        <end position="138"/>
    </location>
</feature>
<proteinExistence type="predicted"/>
<dbReference type="EMBL" id="JAEVFJ010000039">
    <property type="protein sequence ID" value="KAH8088918.1"/>
    <property type="molecule type" value="Genomic_DNA"/>
</dbReference>
<evidence type="ECO:0000256" key="1">
    <source>
        <dbReference type="SAM" id="Phobius"/>
    </source>
</evidence>
<keyword evidence="1" id="KW-0812">Transmembrane</keyword>
<dbReference type="Proteomes" id="UP000813824">
    <property type="component" value="Unassembled WGS sequence"/>
</dbReference>
<accession>A0A8K0XLG9</accession>
<sequence>MSSPPNFLPFYKFIGHLFNWGLYGVLTVQVYLYYISFPKDNYKLKTVVASAYILDTIQLTLATYDGFRIYGSGWGDAKQLDTMSLQWVSLPVLGGLVGALYQIFYAWRIYALGQNRWLACIILLISMVVIGSGIYEGAACARLLLMSEAPRRTYKPTIAWIGCAALGEAIITGSMFYYLHKARRSSRVKQTTNLLTRLIALTIETGLISATVDVTGLALFIALPDAAYYEPLAIVASKLFSIRVFILPVGEMLQKWTS</sequence>
<evidence type="ECO:0000259" key="2">
    <source>
        <dbReference type="Pfam" id="PF20152"/>
    </source>
</evidence>
<feature type="transmembrane region" description="Helical" evidence="1">
    <location>
        <begin position="198"/>
        <end position="222"/>
    </location>
</feature>
<gene>
    <name evidence="3" type="ORF">BXZ70DRAFT_910031</name>
</gene>